<dbReference type="GO" id="GO:0003911">
    <property type="term" value="F:DNA ligase (NAD+) activity"/>
    <property type="evidence" value="ECO:0007669"/>
    <property type="project" value="UniProtKB-EC"/>
</dbReference>
<dbReference type="Pfam" id="PF12826">
    <property type="entry name" value="HHH_2"/>
    <property type="match status" value="1"/>
</dbReference>
<sequence>MTSVQVDVKGRVAHLREQISRHDQLYYVRSSPELTDAEYDALIRELRAIEEEHPELVTPESPTQRVSGVPADGFDEVAHRLPMLSLGNAFDGEELVAWHSRVAEQLEVDQFDMLSELKFDGLAVSLTYENGVLTRGATRGNGLVGEDVTANLRTVRSIPLSLGSSEVPAILEVRGEVIFPKSKFEEFNRLREAQGLPTYVNPRNTASGSLRQLDPHMTAERPLDIFIYSVGYREGGSVPDNQRDSLEYLGELGFKVNEYNRIFSTVREVLDWYKRWRDEFHDLDYGCDGLVVKVNRFDYQRHLGDVGREPRWAIAYKFPAEQAVTVLRDVKFNVGRTGTINPYAVLEPVHVSGVTVKQATLHNEDYITSRDLRIGDRVVVERAGEVIPQVVRPLTELRTGVELGVTMPSSCPNCEQPVVRREGEAMSYCTNASCPAQLIRMIEHFVSRGAMDIEGLGVKQGGALISAGLLKDVADIYTLHEYRDGLVEMERMAEKSVSNLLAAIDTSKNQSLARVLVALGIPFVGGEVAGILARHFGTMKAMRQASVDELVVINGIGPKIAESVHSYFVQESNALVVDKLQLAGVNMVEESVQSSGGTSLVGLRFVVTGRLPNYSRSEIQDKIKDLGGAVSGSVSKRTDYVVAGEGGGSKLADAQELEVNVLSEDEFERLIELGRDLFEEER</sequence>
<comment type="catalytic activity">
    <reaction evidence="12">
        <text>NAD(+) + (deoxyribonucleotide)n-3'-hydroxyl + 5'-phospho-(deoxyribonucleotide)m = (deoxyribonucleotide)n+m + AMP + beta-nicotinamide D-nucleotide.</text>
        <dbReference type="EC" id="6.5.1.2"/>
    </reaction>
</comment>
<evidence type="ECO:0000313" key="14">
    <source>
        <dbReference type="EMBL" id="CAI8013900.1"/>
    </source>
</evidence>
<dbReference type="Pfam" id="PF03119">
    <property type="entry name" value="DNA_ligase_ZBD"/>
    <property type="match status" value="1"/>
</dbReference>
<accession>A0AA35WGX5</accession>
<keyword evidence="10" id="KW-0520">NAD</keyword>
<evidence type="ECO:0000313" key="15">
    <source>
        <dbReference type="Proteomes" id="UP001174909"/>
    </source>
</evidence>
<keyword evidence="7" id="KW-0227">DNA damage</keyword>
<evidence type="ECO:0000256" key="5">
    <source>
        <dbReference type="ARBA" id="ARBA00022705"/>
    </source>
</evidence>
<dbReference type="CDD" id="cd00114">
    <property type="entry name" value="LIGANc"/>
    <property type="match status" value="1"/>
</dbReference>
<comment type="cofactor">
    <cofactor evidence="1">
        <name>Mg(2+)</name>
        <dbReference type="ChEBI" id="CHEBI:18420"/>
    </cofactor>
</comment>
<keyword evidence="6" id="KW-0479">Metal-binding</keyword>
<keyword evidence="11" id="KW-0234">DNA repair</keyword>
<dbReference type="InterPro" id="IPR001679">
    <property type="entry name" value="DNA_ligase"/>
</dbReference>
<dbReference type="SUPFAM" id="SSF56091">
    <property type="entry name" value="DNA ligase/mRNA capping enzyme, catalytic domain"/>
    <property type="match status" value="1"/>
</dbReference>
<comment type="caution">
    <text evidence="14">The sequence shown here is derived from an EMBL/GenBank/DDBJ whole genome shotgun (WGS) entry which is preliminary data.</text>
</comment>
<dbReference type="EMBL" id="CASHTH010001308">
    <property type="protein sequence ID" value="CAI8013900.1"/>
    <property type="molecule type" value="Genomic_DNA"/>
</dbReference>
<dbReference type="FunFam" id="2.40.50.140:FF:000012">
    <property type="entry name" value="DNA ligase"/>
    <property type="match status" value="1"/>
</dbReference>
<keyword evidence="15" id="KW-1185">Reference proteome</keyword>
<dbReference type="Gene3D" id="3.40.50.10190">
    <property type="entry name" value="BRCT domain"/>
    <property type="match status" value="1"/>
</dbReference>
<dbReference type="PROSITE" id="PS01055">
    <property type="entry name" value="DNA_LIGASE_N1"/>
    <property type="match status" value="1"/>
</dbReference>
<dbReference type="InterPro" id="IPR013840">
    <property type="entry name" value="DNAligase_N"/>
</dbReference>
<dbReference type="Proteomes" id="UP001174909">
    <property type="component" value="Unassembled WGS sequence"/>
</dbReference>
<proteinExistence type="inferred from homology"/>
<evidence type="ECO:0000256" key="6">
    <source>
        <dbReference type="ARBA" id="ARBA00022723"/>
    </source>
</evidence>
<dbReference type="NCBIfam" id="TIGR00575">
    <property type="entry name" value="dnlj"/>
    <property type="match status" value="1"/>
</dbReference>
<dbReference type="GO" id="GO:0046872">
    <property type="term" value="F:metal ion binding"/>
    <property type="evidence" value="ECO:0007669"/>
    <property type="project" value="UniProtKB-KW"/>
</dbReference>
<organism evidence="14 15">
    <name type="scientific">Geodia barretti</name>
    <name type="common">Barrett's horny sponge</name>
    <dbReference type="NCBI Taxonomy" id="519541"/>
    <lineage>
        <taxon>Eukaryota</taxon>
        <taxon>Metazoa</taxon>
        <taxon>Porifera</taxon>
        <taxon>Demospongiae</taxon>
        <taxon>Heteroscleromorpha</taxon>
        <taxon>Tetractinellida</taxon>
        <taxon>Astrophorina</taxon>
        <taxon>Geodiidae</taxon>
        <taxon>Geodia</taxon>
    </lineage>
</organism>
<dbReference type="FunFam" id="1.10.150.20:FF:000007">
    <property type="entry name" value="DNA ligase"/>
    <property type="match status" value="1"/>
</dbReference>
<evidence type="ECO:0000256" key="11">
    <source>
        <dbReference type="ARBA" id="ARBA00023204"/>
    </source>
</evidence>
<dbReference type="SUPFAM" id="SSF47781">
    <property type="entry name" value="RuvA domain 2-like"/>
    <property type="match status" value="1"/>
</dbReference>
<comment type="function">
    <text evidence="2">DNA ligase that catalyzes the formation of phosphodiester linkages between 5'-phosphoryl and 3'-hydroxyl groups in double-stranded DNA using NAD as a coenzyme and as the energy source for the reaction. It is essential for DNA replication and repair of damaged DNA.</text>
</comment>
<dbReference type="CDD" id="cd17748">
    <property type="entry name" value="BRCT_DNA_ligase_like"/>
    <property type="match status" value="1"/>
</dbReference>
<dbReference type="SMART" id="SM00532">
    <property type="entry name" value="LIGANc"/>
    <property type="match status" value="1"/>
</dbReference>
<dbReference type="GO" id="GO:0006281">
    <property type="term" value="P:DNA repair"/>
    <property type="evidence" value="ECO:0007669"/>
    <property type="project" value="UniProtKB-KW"/>
</dbReference>
<dbReference type="NCBIfam" id="NF005932">
    <property type="entry name" value="PRK07956.1"/>
    <property type="match status" value="1"/>
</dbReference>
<dbReference type="PIRSF" id="PIRSF001604">
    <property type="entry name" value="LigA"/>
    <property type="match status" value="1"/>
</dbReference>
<dbReference type="SUPFAM" id="SSF52113">
    <property type="entry name" value="BRCT domain"/>
    <property type="match status" value="1"/>
</dbReference>
<reference evidence="14" key="1">
    <citation type="submission" date="2023-03" db="EMBL/GenBank/DDBJ databases">
        <authorList>
            <person name="Steffen K."/>
            <person name="Cardenas P."/>
        </authorList>
    </citation>
    <scope>NUCLEOTIDE SEQUENCE</scope>
</reference>
<protein>
    <recommendedName>
        <fullName evidence="3">DNA ligase (NAD(+))</fullName>
        <ecNumber evidence="3">6.5.1.2</ecNumber>
    </recommendedName>
</protein>
<keyword evidence="8" id="KW-0862">Zinc</keyword>
<evidence type="ECO:0000256" key="4">
    <source>
        <dbReference type="ARBA" id="ARBA00022598"/>
    </source>
</evidence>
<evidence type="ECO:0000256" key="3">
    <source>
        <dbReference type="ARBA" id="ARBA00012722"/>
    </source>
</evidence>
<dbReference type="Gene3D" id="1.10.150.20">
    <property type="entry name" value="5' to 3' exonuclease, C-terminal subdomain"/>
    <property type="match status" value="2"/>
</dbReference>
<dbReference type="InterPro" id="IPR001357">
    <property type="entry name" value="BRCT_dom"/>
</dbReference>
<dbReference type="InterPro" id="IPR033136">
    <property type="entry name" value="DNA_ligase_CS"/>
</dbReference>
<dbReference type="SUPFAM" id="SSF50249">
    <property type="entry name" value="Nucleic acid-binding proteins"/>
    <property type="match status" value="1"/>
</dbReference>
<keyword evidence="5" id="KW-0235">DNA replication</keyword>
<dbReference type="HAMAP" id="MF_01588">
    <property type="entry name" value="DNA_ligase_A"/>
    <property type="match status" value="1"/>
</dbReference>
<dbReference type="EC" id="6.5.1.2" evidence="3"/>
<dbReference type="PANTHER" id="PTHR23389">
    <property type="entry name" value="CHROMOSOME TRANSMISSION FIDELITY FACTOR 18"/>
    <property type="match status" value="1"/>
</dbReference>
<evidence type="ECO:0000259" key="13">
    <source>
        <dbReference type="PROSITE" id="PS50172"/>
    </source>
</evidence>
<dbReference type="AlphaFoldDB" id="A0AA35WGX5"/>
<dbReference type="FunFam" id="3.30.470.30:FF:000001">
    <property type="entry name" value="DNA ligase"/>
    <property type="match status" value="1"/>
</dbReference>
<dbReference type="Gene3D" id="6.20.10.30">
    <property type="match status" value="1"/>
</dbReference>
<evidence type="ECO:0000256" key="10">
    <source>
        <dbReference type="ARBA" id="ARBA00023027"/>
    </source>
</evidence>
<name>A0AA35WGX5_GEOBA</name>
<dbReference type="InterPro" id="IPR041663">
    <property type="entry name" value="DisA/LigA_HHH"/>
</dbReference>
<dbReference type="Gene3D" id="3.30.470.30">
    <property type="entry name" value="DNA ligase/mRNA capping enzyme"/>
    <property type="match status" value="1"/>
</dbReference>
<dbReference type="Pfam" id="PF01653">
    <property type="entry name" value="DNA_ligase_aden"/>
    <property type="match status" value="1"/>
</dbReference>
<dbReference type="InterPro" id="IPR012340">
    <property type="entry name" value="NA-bd_OB-fold"/>
</dbReference>
<evidence type="ECO:0000256" key="8">
    <source>
        <dbReference type="ARBA" id="ARBA00022833"/>
    </source>
</evidence>
<dbReference type="Gene3D" id="2.40.50.140">
    <property type="entry name" value="Nucleic acid-binding proteins"/>
    <property type="match status" value="1"/>
</dbReference>
<dbReference type="InterPro" id="IPR036420">
    <property type="entry name" value="BRCT_dom_sf"/>
</dbReference>
<evidence type="ECO:0000256" key="2">
    <source>
        <dbReference type="ARBA" id="ARBA00004067"/>
    </source>
</evidence>
<dbReference type="PROSITE" id="PS50172">
    <property type="entry name" value="BRCT"/>
    <property type="match status" value="1"/>
</dbReference>
<evidence type="ECO:0000256" key="7">
    <source>
        <dbReference type="ARBA" id="ARBA00022763"/>
    </source>
</evidence>
<dbReference type="GO" id="GO:0006260">
    <property type="term" value="P:DNA replication"/>
    <property type="evidence" value="ECO:0007669"/>
    <property type="project" value="UniProtKB-KW"/>
</dbReference>
<dbReference type="Gene3D" id="1.10.287.610">
    <property type="entry name" value="Helix hairpin bin"/>
    <property type="match status" value="1"/>
</dbReference>
<dbReference type="InterPro" id="IPR013839">
    <property type="entry name" value="DNAligase_adenylation"/>
</dbReference>
<dbReference type="InterPro" id="IPR004150">
    <property type="entry name" value="NAD_DNA_ligase_OB"/>
</dbReference>
<keyword evidence="4 14" id="KW-0436">Ligase</keyword>
<dbReference type="GO" id="GO:0005829">
    <property type="term" value="C:cytosol"/>
    <property type="evidence" value="ECO:0007669"/>
    <property type="project" value="TreeGrafter"/>
</dbReference>
<evidence type="ECO:0000256" key="12">
    <source>
        <dbReference type="ARBA" id="ARBA00034005"/>
    </source>
</evidence>
<dbReference type="Pfam" id="PF00533">
    <property type="entry name" value="BRCT"/>
    <property type="match status" value="1"/>
</dbReference>
<dbReference type="InterPro" id="IPR004149">
    <property type="entry name" value="Znf_DNAligase_C4"/>
</dbReference>
<dbReference type="SMART" id="SM00292">
    <property type="entry name" value="BRCT"/>
    <property type="match status" value="1"/>
</dbReference>
<keyword evidence="9" id="KW-0460">Magnesium</keyword>
<dbReference type="Pfam" id="PF03120">
    <property type="entry name" value="OB_DNA_ligase"/>
    <property type="match status" value="1"/>
</dbReference>
<gene>
    <name evidence="14" type="ORF">GBAR_LOCUS8751</name>
</gene>
<dbReference type="PROSITE" id="PS01056">
    <property type="entry name" value="DNA_LIGASE_N2"/>
    <property type="match status" value="1"/>
</dbReference>
<dbReference type="FunFam" id="1.10.150.20:FF:000006">
    <property type="entry name" value="DNA ligase"/>
    <property type="match status" value="1"/>
</dbReference>
<dbReference type="InterPro" id="IPR010994">
    <property type="entry name" value="RuvA_2-like"/>
</dbReference>
<evidence type="ECO:0000256" key="1">
    <source>
        <dbReference type="ARBA" id="ARBA00001946"/>
    </source>
</evidence>
<evidence type="ECO:0000256" key="9">
    <source>
        <dbReference type="ARBA" id="ARBA00022842"/>
    </source>
</evidence>
<feature type="domain" description="BRCT" evidence="13">
    <location>
        <begin position="595"/>
        <end position="682"/>
    </location>
</feature>
<dbReference type="InterPro" id="IPR018239">
    <property type="entry name" value="DNA_ligase_AS"/>
</dbReference>
<dbReference type="PANTHER" id="PTHR23389:SF9">
    <property type="entry name" value="DNA LIGASE"/>
    <property type="match status" value="1"/>
</dbReference>